<dbReference type="EMBL" id="BK057818">
    <property type="protein sequence ID" value="DAE25645.1"/>
    <property type="molecule type" value="Genomic_DNA"/>
</dbReference>
<organism evidence="1">
    <name type="scientific">Microviridae sp. cts131</name>
    <dbReference type="NCBI Taxonomy" id="2825008"/>
    <lineage>
        <taxon>Viruses</taxon>
        <taxon>Monodnaviria</taxon>
        <taxon>Sangervirae</taxon>
        <taxon>Phixviricota</taxon>
        <taxon>Malgrandaviricetes</taxon>
        <taxon>Petitvirales</taxon>
        <taxon>Microviridae</taxon>
    </lineage>
</organism>
<reference evidence="1" key="1">
    <citation type="journal article" date="2021" name="Proc. Natl. Acad. Sci. U.S.A.">
        <title>A Catalog of Tens of Thousands of Viruses from Human Metagenomes Reveals Hidden Associations with Chronic Diseases.</title>
        <authorList>
            <person name="Tisza M.J."/>
            <person name="Buck C.B."/>
        </authorList>
    </citation>
    <scope>NUCLEOTIDE SEQUENCE</scope>
    <source>
        <strain evidence="1">Cts131</strain>
    </source>
</reference>
<protein>
    <submittedName>
        <fullName evidence="1">Uncharacterized protein</fullName>
    </submittedName>
</protein>
<proteinExistence type="predicted"/>
<evidence type="ECO:0000313" key="1">
    <source>
        <dbReference type="EMBL" id="DAE25645.1"/>
    </source>
</evidence>
<sequence length="57" mass="7153">MYFIYVNYKLHCTTRSRFLARKLFRRLSEDVFSDKFVTVDFYNTEKRCLFKDCFYNL</sequence>
<name>A0A8S5R3T5_9VIRU</name>
<accession>A0A8S5R3T5</accession>